<protein>
    <recommendedName>
        <fullName evidence="4">Nucleoporin Nup54 alpha-helical domain-containing protein</fullName>
    </recommendedName>
</protein>
<dbReference type="STRING" id="574566.I0Z6Z9"/>
<keyword evidence="2" id="KW-0813">Transport</keyword>
<dbReference type="GO" id="GO:0036228">
    <property type="term" value="P:protein localization to nuclear inner membrane"/>
    <property type="evidence" value="ECO:0007669"/>
    <property type="project" value="TreeGrafter"/>
</dbReference>
<dbReference type="KEGG" id="csl:COCSUDRAFT_39521"/>
<keyword evidence="6" id="KW-1185">Reference proteome</keyword>
<accession>I0Z6Z9</accession>
<comment type="subcellular location">
    <subcellularLocation>
        <location evidence="1">Nucleus</location>
    </subcellularLocation>
</comment>
<dbReference type="GO" id="GO:0044613">
    <property type="term" value="C:nuclear pore central transport channel"/>
    <property type="evidence" value="ECO:0007669"/>
    <property type="project" value="TreeGrafter"/>
</dbReference>
<dbReference type="eggNOG" id="KOG3091">
    <property type="taxonomic scope" value="Eukaryota"/>
</dbReference>
<name>I0Z6Z9_COCSC</name>
<dbReference type="InterPro" id="IPR025712">
    <property type="entry name" value="Nup54_alpha-helical_dom"/>
</dbReference>
<dbReference type="PANTHER" id="PTHR13000:SF0">
    <property type="entry name" value="NUCLEOPORIN P54"/>
    <property type="match status" value="1"/>
</dbReference>
<evidence type="ECO:0000256" key="2">
    <source>
        <dbReference type="ARBA" id="ARBA00022448"/>
    </source>
</evidence>
<evidence type="ECO:0000256" key="1">
    <source>
        <dbReference type="ARBA" id="ARBA00004123"/>
    </source>
</evidence>
<dbReference type="Pfam" id="PF13874">
    <property type="entry name" value="Nup54"/>
    <property type="match status" value="1"/>
</dbReference>
<proteinExistence type="predicted"/>
<dbReference type="GeneID" id="17044428"/>
<evidence type="ECO:0000313" key="5">
    <source>
        <dbReference type="EMBL" id="EIE26418.1"/>
    </source>
</evidence>
<dbReference type="GO" id="GO:0017056">
    <property type="term" value="F:structural constituent of nuclear pore"/>
    <property type="evidence" value="ECO:0007669"/>
    <property type="project" value="TreeGrafter"/>
</dbReference>
<gene>
    <name evidence="5" type="ORF">COCSUDRAFT_39521</name>
</gene>
<dbReference type="GO" id="GO:0006607">
    <property type="term" value="P:NLS-bearing protein import into nucleus"/>
    <property type="evidence" value="ECO:0007669"/>
    <property type="project" value="TreeGrafter"/>
</dbReference>
<feature type="domain" description="Nucleoporin Nup54 alpha-helical" evidence="4">
    <location>
        <begin position="222"/>
        <end position="371"/>
    </location>
</feature>
<evidence type="ECO:0000256" key="3">
    <source>
        <dbReference type="ARBA" id="ARBA00023242"/>
    </source>
</evidence>
<comment type="caution">
    <text evidence="5">The sequence shown here is derived from an EMBL/GenBank/DDBJ whole genome shotgun (WGS) entry which is preliminary data.</text>
</comment>
<keyword evidence="3" id="KW-0539">Nucleus</keyword>
<dbReference type="RefSeq" id="XP_005650962.1">
    <property type="nucleotide sequence ID" value="XM_005650905.1"/>
</dbReference>
<dbReference type="GO" id="GO:0006999">
    <property type="term" value="P:nuclear pore organization"/>
    <property type="evidence" value="ECO:0007669"/>
    <property type="project" value="TreeGrafter"/>
</dbReference>
<dbReference type="AlphaFoldDB" id="I0Z6Z9"/>
<evidence type="ECO:0000259" key="4">
    <source>
        <dbReference type="Pfam" id="PF13874"/>
    </source>
</evidence>
<organism evidence="5 6">
    <name type="scientific">Coccomyxa subellipsoidea (strain C-169)</name>
    <name type="common">Green microalga</name>
    <dbReference type="NCBI Taxonomy" id="574566"/>
    <lineage>
        <taxon>Eukaryota</taxon>
        <taxon>Viridiplantae</taxon>
        <taxon>Chlorophyta</taxon>
        <taxon>core chlorophytes</taxon>
        <taxon>Trebouxiophyceae</taxon>
        <taxon>Trebouxiophyceae incertae sedis</taxon>
        <taxon>Coccomyxaceae</taxon>
        <taxon>Coccomyxa</taxon>
        <taxon>Coccomyxa subellipsoidea</taxon>
    </lineage>
</organism>
<dbReference type="EMBL" id="AGSI01000002">
    <property type="protein sequence ID" value="EIE26418.1"/>
    <property type="molecule type" value="Genomic_DNA"/>
</dbReference>
<dbReference type="InterPro" id="IPR024864">
    <property type="entry name" value="Nup54/Nup57/Nup44"/>
</dbReference>
<dbReference type="PANTHER" id="PTHR13000">
    <property type="entry name" value="NUCLEOPORIN P54"/>
    <property type="match status" value="1"/>
</dbReference>
<reference evidence="5 6" key="1">
    <citation type="journal article" date="2012" name="Genome Biol.">
        <title>The genome of the polar eukaryotic microalga coccomyxa subellipsoidea reveals traits of cold adaptation.</title>
        <authorList>
            <person name="Blanc G."/>
            <person name="Agarkova I."/>
            <person name="Grimwood J."/>
            <person name="Kuo A."/>
            <person name="Brueggeman A."/>
            <person name="Dunigan D."/>
            <person name="Gurnon J."/>
            <person name="Ladunga I."/>
            <person name="Lindquist E."/>
            <person name="Lucas S."/>
            <person name="Pangilinan J."/>
            <person name="Proschold T."/>
            <person name="Salamov A."/>
            <person name="Schmutz J."/>
            <person name="Weeks D."/>
            <person name="Yamada T."/>
            <person name="Claverie J.M."/>
            <person name="Grigoriev I."/>
            <person name="Van Etten J."/>
            <person name="Lomsadze A."/>
            <person name="Borodovsky M."/>
        </authorList>
    </citation>
    <scope>NUCLEOTIDE SEQUENCE [LARGE SCALE GENOMIC DNA]</scope>
    <source>
        <strain evidence="5 6">C-169</strain>
    </source>
</reference>
<dbReference type="Proteomes" id="UP000007264">
    <property type="component" value="Unassembled WGS sequence"/>
</dbReference>
<evidence type="ECO:0000313" key="6">
    <source>
        <dbReference type="Proteomes" id="UP000007264"/>
    </source>
</evidence>
<sequence length="451" mass="46452">MAFSFGGTPASTPASAFNFGAASTPATPQFGASNPVFGAGTPGLFGASSSAFNFASASAPLQSQPVANSSLFSGFSTPAFGGAASTPAFGAASSSAFGFGGMSGAAFGGPAAASAAPFSFSNAGSAPFAAPASAPSPFGGFGGAAPSQFGGSNLFGAQPTQQPQTQMAPATFASGLPPQPDLAAIKELEAIREAYTAAPGNTRYRFHHLFLNVVDNPAACQKPPGVDELRWREAMQRAGGPGNAQHLWPVLAHGTKDLLARKDAQDAAIREHTERLSAAAQAARQLVRKQDTVLKERVEQVRKNHRELSLQLLRVMRRVDLLEGRFASAMGFWSSQQKGAAAELARQLSHLEAQVAPGASGGLEQRVEALAAGARMQAGGKAGSGAELAGLEARLDPASLEQVFTVLKGHADALAKLQDVLRRDDRDLAILSQAKTDSDSAMDMTLVPTYL</sequence>
<dbReference type="OrthoDB" id="6162375at2759"/>